<evidence type="ECO:0000256" key="1">
    <source>
        <dbReference type="ARBA" id="ARBA00012513"/>
    </source>
</evidence>
<evidence type="ECO:0000259" key="9">
    <source>
        <dbReference type="PROSITE" id="PS50011"/>
    </source>
</evidence>
<feature type="compositionally biased region" description="Basic residues" evidence="8">
    <location>
        <begin position="389"/>
        <end position="406"/>
    </location>
</feature>
<evidence type="ECO:0000256" key="5">
    <source>
        <dbReference type="ARBA" id="ARBA00022777"/>
    </source>
</evidence>
<feature type="binding site" evidence="7">
    <location>
        <position position="38"/>
    </location>
    <ligand>
        <name>ATP</name>
        <dbReference type="ChEBI" id="CHEBI:30616"/>
    </ligand>
</feature>
<evidence type="ECO:0000256" key="8">
    <source>
        <dbReference type="SAM" id="MobiDB-lite"/>
    </source>
</evidence>
<feature type="region of interest" description="Disordered" evidence="8">
    <location>
        <begin position="279"/>
        <end position="448"/>
    </location>
</feature>
<dbReference type="InterPro" id="IPR011009">
    <property type="entry name" value="Kinase-like_dom_sf"/>
</dbReference>
<dbReference type="STRING" id="1469144.LI90_3331"/>
<comment type="caution">
    <text evidence="10">The sequence shown here is derived from an EMBL/GenBank/DDBJ whole genome shotgun (WGS) entry which is preliminary data.</text>
</comment>
<feature type="compositionally biased region" description="Pro residues" evidence="8">
    <location>
        <begin position="348"/>
        <end position="359"/>
    </location>
</feature>
<evidence type="ECO:0000256" key="4">
    <source>
        <dbReference type="ARBA" id="ARBA00022741"/>
    </source>
</evidence>
<dbReference type="SMART" id="SM00220">
    <property type="entry name" value="S_TKc"/>
    <property type="match status" value="1"/>
</dbReference>
<proteinExistence type="predicted"/>
<keyword evidence="4 7" id="KW-0547">Nucleotide-binding</keyword>
<sequence>MGRWIGSGYELEEPLGSGAMGTVWRGVVRETGEAVAIKLLKEDLLSDTELVTRFLRERSVLLKLRHRNIVRVRDLVAEGNVLALVMDLIDGPTLRGYLRERGPLPPAEAARLMAEVADALAVAHAAGVVHRDLKPANVLMSRDGEQRPMLTDFGIARLTQSGDGPTLTRTHAFLGTPGYIAPEITIGRKAGPAVDVYAAGIVLYELVSGRTPFSGDNPIAVLRMHLEEPAVRPQEMPAELWSVVDRCLAKEPEERPSAEELAVRLRGFAAGIPADLTTPLAVSGSRTRDGESHAGDGATRVFEPPAEGAAGTRVLPQPGATQLIGRPGETRRFDPTPPALPRTWPGAPGYPPDAYPPARYPAVRSRPAPAPPPAPPPAYPAAPPPLCRRAARRPRPRPRHPRHPGHPGRPGGDPRPRRRVRGGRCSAGSSGGSRARCSSSCSSWRSSR</sequence>
<keyword evidence="11" id="KW-1185">Reference proteome</keyword>
<accession>A0A132MWL2</accession>
<dbReference type="PROSITE" id="PS00108">
    <property type="entry name" value="PROTEIN_KINASE_ST"/>
    <property type="match status" value="1"/>
</dbReference>
<dbReference type="CDD" id="cd14014">
    <property type="entry name" value="STKc_PknB_like"/>
    <property type="match status" value="1"/>
</dbReference>
<dbReference type="AlphaFoldDB" id="A0A132MWL2"/>
<dbReference type="Proteomes" id="UP000070188">
    <property type="component" value="Unassembled WGS sequence"/>
</dbReference>
<keyword evidence="6 7" id="KW-0067">ATP-binding</keyword>
<dbReference type="SUPFAM" id="SSF56112">
    <property type="entry name" value="Protein kinase-like (PK-like)"/>
    <property type="match status" value="1"/>
</dbReference>
<name>A0A132MWL2_9ACTN</name>
<dbReference type="InterPro" id="IPR017441">
    <property type="entry name" value="Protein_kinase_ATP_BS"/>
</dbReference>
<reference evidence="11" key="1">
    <citation type="submission" date="2015-04" db="EMBL/GenBank/DDBJ databases">
        <title>Physiological reanalysis, assessment of diazotrophy, and genome sequences of multiple isolates of Streptomyces thermoautotrophicus.</title>
        <authorList>
            <person name="MacKellar D.C."/>
            <person name="Lieber L."/>
            <person name="Norman J."/>
            <person name="Bolger A."/>
            <person name="Tobin C."/>
            <person name="Murray J.W."/>
            <person name="Chang R."/>
            <person name="Ford T."/>
            <person name="Nguyen P.Q."/>
            <person name="Woodward J."/>
            <person name="Permingeat H."/>
            <person name="Joshi N.S."/>
            <person name="Silver P.A."/>
            <person name="Usadel B."/>
            <person name="Rutherford A.W."/>
            <person name="Friesen M."/>
            <person name="Prell J."/>
        </authorList>
    </citation>
    <scope>NUCLEOTIDE SEQUENCE [LARGE SCALE GENOMIC DNA]</scope>
    <source>
        <strain evidence="11">H1</strain>
    </source>
</reference>
<protein>
    <recommendedName>
        <fullName evidence="1">non-specific serine/threonine protein kinase</fullName>
        <ecNumber evidence="1">2.7.11.1</ecNumber>
    </recommendedName>
</protein>
<dbReference type="EMBL" id="LAXD01000001">
    <property type="protein sequence ID" value="KWX02288.1"/>
    <property type="molecule type" value="Genomic_DNA"/>
</dbReference>
<dbReference type="PANTHER" id="PTHR43289">
    <property type="entry name" value="MITOGEN-ACTIVATED PROTEIN KINASE KINASE KINASE 20-RELATED"/>
    <property type="match status" value="1"/>
</dbReference>
<evidence type="ECO:0000256" key="6">
    <source>
        <dbReference type="ARBA" id="ARBA00022840"/>
    </source>
</evidence>
<feature type="domain" description="Protein kinase" evidence="9">
    <location>
        <begin position="9"/>
        <end position="269"/>
    </location>
</feature>
<evidence type="ECO:0000313" key="10">
    <source>
        <dbReference type="EMBL" id="KWX02288.1"/>
    </source>
</evidence>
<dbReference type="PROSITE" id="PS00107">
    <property type="entry name" value="PROTEIN_KINASE_ATP"/>
    <property type="match status" value="1"/>
</dbReference>
<dbReference type="InterPro" id="IPR000719">
    <property type="entry name" value="Prot_kinase_dom"/>
</dbReference>
<keyword evidence="2 10" id="KW-0723">Serine/threonine-protein kinase</keyword>
<keyword evidence="3" id="KW-0808">Transferase</keyword>
<gene>
    <name evidence="10" type="ORF">LI90_3331</name>
</gene>
<dbReference type="PANTHER" id="PTHR43289:SF6">
    <property type="entry name" value="SERINE_THREONINE-PROTEIN KINASE NEKL-3"/>
    <property type="match status" value="1"/>
</dbReference>
<organism evidence="10 11">
    <name type="scientific">Carbonactinospora thermoautotrophica</name>
    <dbReference type="NCBI Taxonomy" id="1469144"/>
    <lineage>
        <taxon>Bacteria</taxon>
        <taxon>Bacillati</taxon>
        <taxon>Actinomycetota</taxon>
        <taxon>Actinomycetes</taxon>
        <taxon>Kitasatosporales</taxon>
        <taxon>Carbonactinosporaceae</taxon>
        <taxon>Carbonactinospora</taxon>
    </lineage>
</organism>
<dbReference type="GO" id="GO:0004674">
    <property type="term" value="F:protein serine/threonine kinase activity"/>
    <property type="evidence" value="ECO:0007669"/>
    <property type="project" value="UniProtKB-KW"/>
</dbReference>
<dbReference type="InterPro" id="IPR008271">
    <property type="entry name" value="Ser/Thr_kinase_AS"/>
</dbReference>
<evidence type="ECO:0000256" key="3">
    <source>
        <dbReference type="ARBA" id="ARBA00022679"/>
    </source>
</evidence>
<dbReference type="FunFam" id="1.10.510.10:FF:000021">
    <property type="entry name" value="Serine/threonine protein kinase"/>
    <property type="match status" value="1"/>
</dbReference>
<evidence type="ECO:0000256" key="2">
    <source>
        <dbReference type="ARBA" id="ARBA00022527"/>
    </source>
</evidence>
<dbReference type="Gene3D" id="3.30.200.20">
    <property type="entry name" value="Phosphorylase Kinase, domain 1"/>
    <property type="match status" value="1"/>
</dbReference>
<evidence type="ECO:0000313" key="11">
    <source>
        <dbReference type="Proteomes" id="UP000070188"/>
    </source>
</evidence>
<evidence type="ECO:0000256" key="7">
    <source>
        <dbReference type="PROSITE-ProRule" id="PRU10141"/>
    </source>
</evidence>
<dbReference type="Pfam" id="PF00069">
    <property type="entry name" value="Pkinase"/>
    <property type="match status" value="1"/>
</dbReference>
<feature type="compositionally biased region" description="Low complexity" evidence="8">
    <location>
        <begin position="423"/>
        <end position="448"/>
    </location>
</feature>
<dbReference type="GO" id="GO:0005524">
    <property type="term" value="F:ATP binding"/>
    <property type="evidence" value="ECO:0007669"/>
    <property type="project" value="UniProtKB-UniRule"/>
</dbReference>
<keyword evidence="5 10" id="KW-0418">Kinase</keyword>
<dbReference type="PROSITE" id="PS50011">
    <property type="entry name" value="PROTEIN_KINASE_DOM"/>
    <property type="match status" value="1"/>
</dbReference>
<dbReference type="EC" id="2.7.11.1" evidence="1"/>
<feature type="compositionally biased region" description="Pro residues" evidence="8">
    <location>
        <begin position="368"/>
        <end position="386"/>
    </location>
</feature>
<dbReference type="Gene3D" id="1.10.510.10">
    <property type="entry name" value="Transferase(Phosphotransferase) domain 1"/>
    <property type="match status" value="1"/>
</dbReference>
<dbReference type="PATRIC" id="fig|1469144.10.peg.3583"/>
<dbReference type="RefSeq" id="WP_066889209.1">
    <property type="nucleotide sequence ID" value="NZ_LAXD01000001.1"/>
</dbReference>